<evidence type="ECO:0000313" key="3">
    <source>
        <dbReference type="Proteomes" id="UP000334380"/>
    </source>
</evidence>
<feature type="signal peptide" evidence="1">
    <location>
        <begin position="1"/>
        <end position="31"/>
    </location>
</feature>
<name>A0A5E4YS75_9BURK</name>
<keyword evidence="1" id="KW-0732">Signal</keyword>
<dbReference type="PROSITE" id="PS51257">
    <property type="entry name" value="PROKAR_LIPOPROTEIN"/>
    <property type="match status" value="1"/>
</dbReference>
<dbReference type="AlphaFoldDB" id="A0A5E4YS75"/>
<feature type="chain" id="PRO_5022851885" description="Lipoprotein" evidence="1">
    <location>
        <begin position="32"/>
        <end position="84"/>
    </location>
</feature>
<sequence>MKNLIKIATRLSSGILAVALSACGSSAPLFAADGRPTQQIQCSASSAGDCVQRARTQCAQKGYDVLTRDVTGGVANLVIACQPN</sequence>
<organism evidence="2 3">
    <name type="scientific">Pandoraea terrigena</name>
    <dbReference type="NCBI Taxonomy" id="2508292"/>
    <lineage>
        <taxon>Bacteria</taxon>
        <taxon>Pseudomonadati</taxon>
        <taxon>Pseudomonadota</taxon>
        <taxon>Betaproteobacteria</taxon>
        <taxon>Burkholderiales</taxon>
        <taxon>Burkholderiaceae</taxon>
        <taxon>Pandoraea</taxon>
    </lineage>
</organism>
<evidence type="ECO:0000256" key="1">
    <source>
        <dbReference type="SAM" id="SignalP"/>
    </source>
</evidence>
<evidence type="ECO:0008006" key="4">
    <source>
        <dbReference type="Google" id="ProtNLM"/>
    </source>
</evidence>
<protein>
    <recommendedName>
        <fullName evidence="4">Lipoprotein</fullName>
    </recommendedName>
</protein>
<accession>A0A5E4YS75</accession>
<dbReference type="EMBL" id="CABPRU010000018">
    <property type="protein sequence ID" value="VVE51631.1"/>
    <property type="molecule type" value="Genomic_DNA"/>
</dbReference>
<reference evidence="2 3" key="1">
    <citation type="submission" date="2019-08" db="EMBL/GenBank/DDBJ databases">
        <authorList>
            <person name="Peeters C."/>
        </authorList>
    </citation>
    <scope>NUCLEOTIDE SEQUENCE [LARGE SCALE GENOMIC DNA]</scope>
    <source>
        <strain evidence="2 3">LMG 31013</strain>
    </source>
</reference>
<dbReference type="Proteomes" id="UP000334380">
    <property type="component" value="Unassembled WGS sequence"/>
</dbReference>
<dbReference type="RefSeq" id="WP_150615111.1">
    <property type="nucleotide sequence ID" value="NZ_CABPRU010000018.1"/>
</dbReference>
<keyword evidence="3" id="KW-1185">Reference proteome</keyword>
<evidence type="ECO:0000313" key="2">
    <source>
        <dbReference type="EMBL" id="VVE51631.1"/>
    </source>
</evidence>
<dbReference type="OrthoDB" id="8944875at2"/>
<proteinExistence type="predicted"/>
<gene>
    <name evidence="2" type="ORF">PTE31013_04767</name>
</gene>